<dbReference type="RefSeq" id="WP_379102985.1">
    <property type="nucleotide sequence ID" value="NZ_JBHUGZ010000017.1"/>
</dbReference>
<accession>A0ABW4UIE9</accession>
<sequence length="70" mass="7259">MSGLFVVLALSQTAEAQKKVPVTQDVAAKAEQAKPPLDNMATGGVKPAAQANVPAADGSQYPPALYFNFQ</sequence>
<dbReference type="Proteomes" id="UP001597405">
    <property type="component" value="Unassembled WGS sequence"/>
</dbReference>
<gene>
    <name evidence="1" type="ORF">ACFSOZ_27060</name>
</gene>
<dbReference type="EMBL" id="JBHUGZ010000017">
    <property type="protein sequence ID" value="MFD1986110.1"/>
    <property type="molecule type" value="Genomic_DNA"/>
</dbReference>
<name>A0ABW4UIE9_9HYPH</name>
<comment type="caution">
    <text evidence="1">The sequence shown here is derived from an EMBL/GenBank/DDBJ whole genome shotgun (WGS) entry which is preliminary data.</text>
</comment>
<keyword evidence="2" id="KW-1185">Reference proteome</keyword>
<evidence type="ECO:0000313" key="1">
    <source>
        <dbReference type="EMBL" id="MFD1986110.1"/>
    </source>
</evidence>
<evidence type="ECO:0000313" key="2">
    <source>
        <dbReference type="Proteomes" id="UP001597405"/>
    </source>
</evidence>
<organism evidence="1 2">
    <name type="scientific">Mesorhizobium newzealandense</name>
    <dbReference type="NCBI Taxonomy" id="1300302"/>
    <lineage>
        <taxon>Bacteria</taxon>
        <taxon>Pseudomonadati</taxon>
        <taxon>Pseudomonadota</taxon>
        <taxon>Alphaproteobacteria</taxon>
        <taxon>Hyphomicrobiales</taxon>
        <taxon>Phyllobacteriaceae</taxon>
        <taxon>Mesorhizobium</taxon>
    </lineage>
</organism>
<proteinExistence type="predicted"/>
<evidence type="ECO:0008006" key="3">
    <source>
        <dbReference type="Google" id="ProtNLM"/>
    </source>
</evidence>
<reference evidence="2" key="1">
    <citation type="journal article" date="2019" name="Int. J. Syst. Evol. Microbiol.">
        <title>The Global Catalogue of Microorganisms (GCM) 10K type strain sequencing project: providing services to taxonomists for standard genome sequencing and annotation.</title>
        <authorList>
            <consortium name="The Broad Institute Genomics Platform"/>
            <consortium name="The Broad Institute Genome Sequencing Center for Infectious Disease"/>
            <person name="Wu L."/>
            <person name="Ma J."/>
        </authorList>
    </citation>
    <scope>NUCLEOTIDE SEQUENCE [LARGE SCALE GENOMIC DNA]</scope>
    <source>
        <strain evidence="2">CGMCC 1.16225</strain>
    </source>
</reference>
<protein>
    <recommendedName>
        <fullName evidence="3">Peptidoglycan-associated lipoprotein</fullName>
    </recommendedName>
</protein>